<keyword evidence="2" id="KW-1003">Cell membrane</keyword>
<evidence type="ECO:0000256" key="3">
    <source>
        <dbReference type="ARBA" id="ARBA00022692"/>
    </source>
</evidence>
<dbReference type="PANTHER" id="PTHR24246">
    <property type="entry name" value="OLFACTORY RECEPTOR AND ADENOSINE RECEPTOR"/>
    <property type="match status" value="1"/>
</dbReference>
<organism evidence="12 13">
    <name type="scientific">Mytilus edulis</name>
    <name type="common">Blue mussel</name>
    <dbReference type="NCBI Taxonomy" id="6550"/>
    <lineage>
        <taxon>Eukaryota</taxon>
        <taxon>Metazoa</taxon>
        <taxon>Spiralia</taxon>
        <taxon>Lophotrochozoa</taxon>
        <taxon>Mollusca</taxon>
        <taxon>Bivalvia</taxon>
        <taxon>Autobranchia</taxon>
        <taxon>Pteriomorphia</taxon>
        <taxon>Mytilida</taxon>
        <taxon>Mytiloidea</taxon>
        <taxon>Mytilidae</taxon>
        <taxon>Mytilinae</taxon>
        <taxon>Mytilus</taxon>
    </lineage>
</organism>
<comment type="subcellular location">
    <subcellularLocation>
        <location evidence="1">Cell membrane</location>
        <topology evidence="1">Multi-pass membrane protein</topology>
    </subcellularLocation>
</comment>
<proteinExistence type="predicted"/>
<keyword evidence="7" id="KW-0675">Receptor</keyword>
<keyword evidence="9" id="KW-0807">Transducer</keyword>
<protein>
    <submittedName>
        <fullName evidence="12">HCAR1</fullName>
    </submittedName>
</protein>
<dbReference type="InterPro" id="IPR017452">
    <property type="entry name" value="GPCR_Rhodpsn_7TM"/>
</dbReference>
<dbReference type="PROSITE" id="PS50262">
    <property type="entry name" value="G_PROTEIN_RECEP_F1_2"/>
    <property type="match status" value="1"/>
</dbReference>
<comment type="caution">
    <text evidence="12">The sequence shown here is derived from an EMBL/GenBank/DDBJ whole genome shotgun (WGS) entry which is preliminary data.</text>
</comment>
<keyword evidence="3 10" id="KW-0812">Transmembrane</keyword>
<gene>
    <name evidence="12" type="ORF">MEDL_63162</name>
</gene>
<dbReference type="OrthoDB" id="10346085at2759"/>
<keyword evidence="6 10" id="KW-0472">Membrane</keyword>
<dbReference type="PANTHER" id="PTHR24246:SF27">
    <property type="entry name" value="ADENOSINE RECEPTOR, ISOFORM A"/>
    <property type="match status" value="1"/>
</dbReference>
<keyword evidence="4 10" id="KW-1133">Transmembrane helix</keyword>
<keyword evidence="13" id="KW-1185">Reference proteome</keyword>
<evidence type="ECO:0000256" key="8">
    <source>
        <dbReference type="ARBA" id="ARBA00023180"/>
    </source>
</evidence>
<evidence type="ECO:0000256" key="6">
    <source>
        <dbReference type="ARBA" id="ARBA00023136"/>
    </source>
</evidence>
<feature type="transmembrane region" description="Helical" evidence="10">
    <location>
        <begin position="339"/>
        <end position="360"/>
    </location>
</feature>
<dbReference type="EMBL" id="CAJPWZ010003091">
    <property type="protein sequence ID" value="CAG2251511.1"/>
    <property type="molecule type" value="Genomic_DNA"/>
</dbReference>
<evidence type="ECO:0000313" key="13">
    <source>
        <dbReference type="Proteomes" id="UP000683360"/>
    </source>
</evidence>
<evidence type="ECO:0000259" key="11">
    <source>
        <dbReference type="PROSITE" id="PS50262"/>
    </source>
</evidence>
<dbReference type="Proteomes" id="UP000683360">
    <property type="component" value="Unassembled WGS sequence"/>
</dbReference>
<reference evidence="12" key="1">
    <citation type="submission" date="2021-03" db="EMBL/GenBank/DDBJ databases">
        <authorList>
            <person name="Bekaert M."/>
        </authorList>
    </citation>
    <scope>NUCLEOTIDE SEQUENCE</scope>
</reference>
<feature type="transmembrane region" description="Helical" evidence="10">
    <location>
        <begin position="100"/>
        <end position="125"/>
    </location>
</feature>
<keyword evidence="8" id="KW-0325">Glycoprotein</keyword>
<dbReference type="Gene3D" id="1.20.1070.10">
    <property type="entry name" value="Rhodopsin 7-helix transmembrane proteins"/>
    <property type="match status" value="1"/>
</dbReference>
<name>A0A8S3V195_MYTED</name>
<dbReference type="GO" id="GO:0004930">
    <property type="term" value="F:G protein-coupled receptor activity"/>
    <property type="evidence" value="ECO:0007669"/>
    <property type="project" value="UniProtKB-KW"/>
</dbReference>
<feature type="transmembrane region" description="Helical" evidence="10">
    <location>
        <begin position="33"/>
        <end position="54"/>
    </location>
</feature>
<accession>A0A8S3V195</accession>
<feature type="domain" description="G-protein coupled receptors family 1 profile" evidence="11">
    <location>
        <begin position="46"/>
        <end position="358"/>
    </location>
</feature>
<evidence type="ECO:0000313" key="12">
    <source>
        <dbReference type="EMBL" id="CAG2251511.1"/>
    </source>
</evidence>
<evidence type="ECO:0000256" key="9">
    <source>
        <dbReference type="ARBA" id="ARBA00023224"/>
    </source>
</evidence>
<sequence length="372" mass="41568">MLSTNAADFGGENVTEISITLDNKNNLSVTPDVIVFMILGMTIFILNICCLVVLSKEKKLKQKRFYMLTIFLSVSDAATGLVLSTSSFQAIYYILTGYGLPPYCFLSGIFVTTTLLFSLLQTLWICLERLLATYPAHQNLCEKVPIVPTTVVLYLICALFVVPVNIVFGNFWSKSCSLFVIFDQNRKTVLSIYQPLYLLIIIAVLIIYVVVILRVYKSWKQVHPSGTNNRRQQTEQDMPTMTTQLHSISGANSYVVHNTNNDNETINRLQSNSREPQPASSAQISTQLTGSMQSSTNRVWKTSVTLGLLVLVMLVSVLPKVSIGLAVVNSPNDVNLAKALGFADLFLFINPLLDPLIYVFRIPSFRKRLKCK</sequence>
<evidence type="ECO:0000256" key="10">
    <source>
        <dbReference type="SAM" id="Phobius"/>
    </source>
</evidence>
<evidence type="ECO:0000256" key="2">
    <source>
        <dbReference type="ARBA" id="ARBA00022475"/>
    </source>
</evidence>
<dbReference type="CDD" id="cd00637">
    <property type="entry name" value="7tm_classA_rhodopsin-like"/>
    <property type="match status" value="1"/>
</dbReference>
<evidence type="ECO:0000256" key="7">
    <source>
        <dbReference type="ARBA" id="ARBA00023170"/>
    </source>
</evidence>
<dbReference type="GO" id="GO:0005886">
    <property type="term" value="C:plasma membrane"/>
    <property type="evidence" value="ECO:0007669"/>
    <property type="project" value="UniProtKB-SubCell"/>
</dbReference>
<keyword evidence="5" id="KW-0297">G-protein coupled receptor</keyword>
<evidence type="ECO:0000256" key="4">
    <source>
        <dbReference type="ARBA" id="ARBA00022989"/>
    </source>
</evidence>
<dbReference type="SUPFAM" id="SSF81321">
    <property type="entry name" value="Family A G protein-coupled receptor-like"/>
    <property type="match status" value="1"/>
</dbReference>
<feature type="transmembrane region" description="Helical" evidence="10">
    <location>
        <begin position="146"/>
        <end position="172"/>
    </location>
</feature>
<dbReference type="AlphaFoldDB" id="A0A8S3V195"/>
<evidence type="ECO:0000256" key="5">
    <source>
        <dbReference type="ARBA" id="ARBA00023040"/>
    </source>
</evidence>
<feature type="transmembrane region" description="Helical" evidence="10">
    <location>
        <begin position="192"/>
        <end position="216"/>
    </location>
</feature>
<feature type="transmembrane region" description="Helical" evidence="10">
    <location>
        <begin position="66"/>
        <end position="94"/>
    </location>
</feature>
<feature type="transmembrane region" description="Helical" evidence="10">
    <location>
        <begin position="299"/>
        <end position="319"/>
    </location>
</feature>
<evidence type="ECO:0000256" key="1">
    <source>
        <dbReference type="ARBA" id="ARBA00004651"/>
    </source>
</evidence>